<dbReference type="InterPro" id="IPR015300">
    <property type="entry name" value="DNA-bd_pseudobarrel_sf"/>
</dbReference>
<dbReference type="PANTHER" id="PTHR31674">
    <property type="entry name" value="B3 DOMAIN-CONTAINING PROTEIN REM-LIKE 3-RELATED"/>
    <property type="match status" value="1"/>
</dbReference>
<feature type="region of interest" description="Disordered" evidence="6">
    <location>
        <begin position="229"/>
        <end position="277"/>
    </location>
</feature>
<comment type="subcellular location">
    <subcellularLocation>
        <location evidence="1">Nucleus</location>
    </subcellularLocation>
</comment>
<dbReference type="InterPro" id="IPR003340">
    <property type="entry name" value="B3_DNA-bd"/>
</dbReference>
<reference evidence="8 9" key="1">
    <citation type="submission" date="2021-03" db="EMBL/GenBank/DDBJ databases">
        <authorList>
            <person name="King G.J."/>
            <person name="Bancroft I."/>
            <person name="Baten A."/>
            <person name="Bloomfield J."/>
            <person name="Borpatragohain P."/>
            <person name="He Z."/>
            <person name="Irish N."/>
            <person name="Irwin J."/>
            <person name="Liu K."/>
            <person name="Mauleon R.P."/>
            <person name="Moore J."/>
            <person name="Morris R."/>
            <person name="Ostergaard L."/>
            <person name="Wang B."/>
            <person name="Wells R."/>
        </authorList>
    </citation>
    <scope>NUCLEOTIDE SEQUENCE [LARGE SCALE GENOMIC DNA]</scope>
    <source>
        <strain evidence="8">R-o-18</strain>
        <tissue evidence="8">Leaf</tissue>
    </source>
</reference>
<feature type="domain" description="TF-B3" evidence="7">
    <location>
        <begin position="910"/>
        <end position="1007"/>
    </location>
</feature>
<gene>
    <name evidence="8" type="primary">A04p024450.1_BraROA</name>
    <name evidence="8" type="ORF">IGI04_016047</name>
</gene>
<feature type="domain" description="TF-B3" evidence="7">
    <location>
        <begin position="1699"/>
        <end position="1776"/>
    </location>
</feature>
<feature type="region of interest" description="Disordered" evidence="6">
    <location>
        <begin position="1564"/>
        <end position="1590"/>
    </location>
</feature>
<feature type="domain" description="TF-B3" evidence="7">
    <location>
        <begin position="1449"/>
        <end position="1546"/>
    </location>
</feature>
<dbReference type="Gene3D" id="2.40.330.10">
    <property type="entry name" value="DNA-binding pseudobarrel domain"/>
    <property type="match status" value="19"/>
</dbReference>
<proteinExistence type="predicted"/>
<feature type="domain" description="TF-B3" evidence="7">
    <location>
        <begin position="1600"/>
        <end position="1698"/>
    </location>
</feature>
<evidence type="ECO:0000313" key="8">
    <source>
        <dbReference type="EMBL" id="KAG5401440.1"/>
    </source>
</evidence>
<name>A0ABQ7MUC1_BRACM</name>
<feature type="domain" description="TF-B3" evidence="7">
    <location>
        <begin position="3"/>
        <end position="95"/>
    </location>
</feature>
<accession>A0ABQ7MUC1</accession>
<feature type="domain" description="TF-B3" evidence="7">
    <location>
        <begin position="1323"/>
        <end position="1419"/>
    </location>
</feature>
<dbReference type="SUPFAM" id="SSF101936">
    <property type="entry name" value="DNA-binding pseudobarrel domain"/>
    <property type="match status" value="19"/>
</dbReference>
<feature type="domain" description="TF-B3" evidence="7">
    <location>
        <begin position="137"/>
        <end position="233"/>
    </location>
</feature>
<evidence type="ECO:0000256" key="2">
    <source>
        <dbReference type="ARBA" id="ARBA00023015"/>
    </source>
</evidence>
<sequence>MVIKHFFKPLLPGFHSHLTIPVAFLKHIEGTNEHHKAKLRSDASKITWEVKIEDGRRLTNGWKEFALAHDLRIGDILIFRQEKDLAFHVTLLGPSGCEIQYESCSEEKNNIGNIPKKKKVKKNPRKETESTSLDPSCFVAYVSPATLRHDKLNLPRSFVRANGLEKRCGDIVLMNEKCKSWTLALKQELCGNTYIRRGWRSFCTANGLKTGSLYSFKLIKRGRSPVLRLSSTESELEEESSEGDEVESLSTEPESDEGTTTNLENIQRKKNLNGDAESSSLDHACYVANVTPSSLQDDRLTLPKSFVKANGLETRCGEIVLINEKGISWKLNLKPKRSCGTMYITRGWRSFCRVNGLRAGSFFTFKLIQRRGTLVLRLSSQFENKFVTLTLNPSNLTSYPLFLPLHFTKRHGINEKTKMTLLDKNGVKWFTNLRSEKTSDRVRLVGGWQDFFEANCVEIGESIVLKLIWEGDKSCVLKFWSNVSLSSGLSSRDSELLKFMRMPNKRFFKPLVPGFHSHLTIPVAFFLKYIEGRNEHKNTARLRSDASKITWEVKIEDGQKLTDGWKEFAIAHDLHIGDILIFRQEKDMAFHVTLLGPSGCEFQYESCSEEENNLGRNIPKKMNSKREAESSSLDPSCFLATIWPSSLRYDTLNLPRSFVRSNGLETRCGGEIVLMNEKGKSWTSALKQKLSGSTYIRRGWRRFCSANVLKTGGVYTFKLIHSGRTPVLRLFFTESEPESEERNFEKIQRKKAETSSQDPSCFVANITRATLRYDTLGLPMKFSRENGLDTRCGEIVLMNDKGRTWKLTLKRKKSCGTMYITQGWRSFCSANGLRAGSFFTFKLIKRGGTLVLRLSPKEREDEEDCSPKANEVESLSTESESDEESSQNEKQIKKHRSTRKASSSLSQNLFVTLTLKPYDVKKYRLYLPVRFSRSHGINEEAKMTLLDKNGVKWSTDLRSEETSDRIRLVGGWQEFFKANCVKPGESIIVKLIWEGDKSCVLKFCSKYLSVPFMRANGMTKPGLITLVGKDGAKWKVNLYEEKSGSSLCLGKGWKDFAKANGLKTGEYFTLESAWKNEIPMLSLVNTESASDGKERGESSKAMEKERSTDTSSIVQNRVVTLALETKDVKACTLHLPSEFVTAVGIKKLGEITLLGRDGMKWCGCLLSRDGTVAVGVGWRNFCEANGVKLGDSFSLVFINEEEDTGPTIPVAFFLKYIEGTNEHHTAKLRSDASMITWEVKIEDGKKLTEGWKEFALAHDLRIGDILIFRQEKDMAFHVTLLGPSGCEIQYESCSEEENNLGKIPKKMNSKREAESSSSLDPSCFKTNIWPSSLRYDTLNLPKSFVRANGLETSCGGEIVLMNEKGRPWTLVLKQKLSGTTYIRRGWRRFCIANRLKTGGVYTFKLIQSGRTPVLLLSSKESESESESEERNFEKIQRKKAESSSLDPSCFVANISRATLRYDTLGLSMKFSRENGLEARCGEIVLMNEKGRTWKLNLKRKRSCGTMYITQGWRSFCSANGLRAGSSSTFKLIKRGGTLALRLSSKETEEEEEEDCSLKAIEVESLSTEPESDEESSQDDEKIKKHRSTWKASSSQSQNRFVTLTLRPFNLEKYSLFLPLRFTRWHGINEETKMRLLDKNGVKWSTDLRAGKTNNDKIRLVGGWQEFFKANCVKTGESIMLKLIWEGDKRCVLKFFSKKIPVAFFSKHIEGRNEHKNTAKLRSDTSEITWKVKIEDGLRLTDGWKEFALAHDLRVGDIVIFRQEKDMAFHVTLFGPSCCEIQYGACLDDKNKLVKIQSKKEVKKNNKREAESCTLDPSSYVVNVTPSSLRYDMLYIPKSFARANGLETRSGEIVLMNEKGTSWTLNLKQKSSCGTMYITRGWRRFCRVNGLRAGSFFTFKLIQRGGTLVLRKSPSSTESEDGSEGDEIEPLSTESKSFKKTSSMWKASSSPFQNLFVTLTLKPYEVEKSTLYLPVQFTRRHSINEETRMTLLDKNGVKWSTDLRSEKRSDKIRLVGGWKEFFKANCVEMGESIIVKLIWDGDTSCVLKFCSKKIPVAFFSKHMEGRNDHKNTAKLRSEASEMTWKVNIEDGRRLTEGWKEFALAHDLRVGDIVIFRQERDMSFHVTLLGPSCCEIQYGSCIDQDNNLEKIQKKNPKREEAESSCFVANVTPSNLRYDRLESDEDSNHISSQERIEREDKKGGFMTLTVKPSDFKNSRLYLPMAFTKDNGINAETKLALLDKNGVKWSTDLRSECNGKRIRMIGGWKKFFKANFLKIGEPIMFKLIWDGNTSCVLKLCS</sequence>
<feature type="compositionally biased region" description="Acidic residues" evidence="6">
    <location>
        <begin position="234"/>
        <end position="257"/>
    </location>
</feature>
<dbReference type="CDD" id="cd10017">
    <property type="entry name" value="B3_DNA"/>
    <property type="match status" value="19"/>
</dbReference>
<feature type="domain" description="TF-B3" evidence="7">
    <location>
        <begin position="285"/>
        <end position="382"/>
    </location>
</feature>
<protein>
    <recommendedName>
        <fullName evidence="7">TF-B3 domain-containing protein</fullName>
    </recommendedName>
</protein>
<feature type="domain" description="TF-B3" evidence="7">
    <location>
        <begin position="637"/>
        <end position="734"/>
    </location>
</feature>
<organism evidence="8 9">
    <name type="scientific">Brassica rapa subsp. trilocularis</name>
    <dbReference type="NCBI Taxonomy" id="1813537"/>
    <lineage>
        <taxon>Eukaryota</taxon>
        <taxon>Viridiplantae</taxon>
        <taxon>Streptophyta</taxon>
        <taxon>Embryophyta</taxon>
        <taxon>Tracheophyta</taxon>
        <taxon>Spermatophyta</taxon>
        <taxon>Magnoliopsida</taxon>
        <taxon>eudicotyledons</taxon>
        <taxon>Gunneridae</taxon>
        <taxon>Pentapetalae</taxon>
        <taxon>rosids</taxon>
        <taxon>malvids</taxon>
        <taxon>Brassicales</taxon>
        <taxon>Brassicaceae</taxon>
        <taxon>Brassiceae</taxon>
        <taxon>Brassica</taxon>
    </lineage>
</organism>
<evidence type="ECO:0000256" key="5">
    <source>
        <dbReference type="ARBA" id="ARBA00023242"/>
    </source>
</evidence>
<dbReference type="SMART" id="SM01019">
    <property type="entry name" value="B3"/>
    <property type="match status" value="19"/>
</dbReference>
<feature type="domain" description="TF-B3" evidence="7">
    <location>
        <begin position="1236"/>
        <end position="1284"/>
    </location>
</feature>
<feature type="compositionally biased region" description="Basic and acidic residues" evidence="6">
    <location>
        <begin position="1428"/>
        <end position="1439"/>
    </location>
</feature>
<feature type="region of interest" description="Disordered" evidence="6">
    <location>
        <begin position="1911"/>
        <end position="1934"/>
    </location>
</feature>
<feature type="domain" description="TF-B3" evidence="7">
    <location>
        <begin position="761"/>
        <end position="858"/>
    </location>
</feature>
<feature type="domain" description="TF-B3" evidence="7">
    <location>
        <begin position="504"/>
        <end position="598"/>
    </location>
</feature>
<evidence type="ECO:0000256" key="3">
    <source>
        <dbReference type="ARBA" id="ARBA00023125"/>
    </source>
</evidence>
<feature type="domain" description="TF-B3" evidence="7">
    <location>
        <begin position="1818"/>
        <end position="1915"/>
    </location>
</feature>
<dbReference type="PROSITE" id="PS50863">
    <property type="entry name" value="B3"/>
    <property type="match status" value="19"/>
</dbReference>
<feature type="compositionally biased region" description="Basic and acidic residues" evidence="6">
    <location>
        <begin position="1090"/>
        <end position="1107"/>
    </location>
</feature>
<feature type="domain" description="TF-B3" evidence="7">
    <location>
        <begin position="1955"/>
        <end position="2052"/>
    </location>
</feature>
<feature type="domain" description="TF-B3" evidence="7">
    <location>
        <begin position="2053"/>
        <end position="2130"/>
    </location>
</feature>
<keyword evidence="9" id="KW-1185">Reference proteome</keyword>
<dbReference type="Proteomes" id="UP000823674">
    <property type="component" value="Chromosome A04"/>
</dbReference>
<dbReference type="Pfam" id="PF02362">
    <property type="entry name" value="B3"/>
    <property type="match status" value="19"/>
</dbReference>
<evidence type="ECO:0000256" key="4">
    <source>
        <dbReference type="ARBA" id="ARBA00023163"/>
    </source>
</evidence>
<keyword evidence="4" id="KW-0804">Transcription</keyword>
<dbReference type="InterPro" id="IPR039218">
    <property type="entry name" value="REM_fam"/>
</dbReference>
<dbReference type="PANTHER" id="PTHR31674:SF55">
    <property type="entry name" value="TF-B3 DOMAIN-CONTAINING PROTEIN"/>
    <property type="match status" value="1"/>
</dbReference>
<feature type="region of interest" description="Disordered" evidence="6">
    <location>
        <begin position="1087"/>
        <end position="1107"/>
    </location>
</feature>
<evidence type="ECO:0000313" key="9">
    <source>
        <dbReference type="Proteomes" id="UP000823674"/>
    </source>
</evidence>
<feature type="domain" description="TF-B3" evidence="7">
    <location>
        <begin position="2202"/>
        <end position="2297"/>
    </location>
</feature>
<feature type="region of interest" description="Disordered" evidence="6">
    <location>
        <begin position="855"/>
        <end position="899"/>
    </location>
</feature>
<keyword evidence="5" id="KW-0539">Nucleus</keyword>
<feature type="domain" description="TF-B3" evidence="7">
    <location>
        <begin position="1008"/>
        <end position="1087"/>
    </location>
</feature>
<evidence type="ECO:0000256" key="6">
    <source>
        <dbReference type="SAM" id="MobiDB-lite"/>
    </source>
</evidence>
<evidence type="ECO:0000259" key="7">
    <source>
        <dbReference type="PROSITE" id="PS50863"/>
    </source>
</evidence>
<evidence type="ECO:0000256" key="1">
    <source>
        <dbReference type="ARBA" id="ARBA00004123"/>
    </source>
</evidence>
<keyword evidence="2" id="KW-0805">Transcription regulation</keyword>
<feature type="domain" description="TF-B3" evidence="7">
    <location>
        <begin position="386"/>
        <end position="483"/>
    </location>
</feature>
<comment type="caution">
    <text evidence="8">The sequence shown here is derived from an EMBL/GenBank/DDBJ whole genome shotgun (WGS) entry which is preliminary data.</text>
</comment>
<feature type="domain" description="TF-B3" evidence="7">
    <location>
        <begin position="1118"/>
        <end position="1216"/>
    </location>
</feature>
<keyword evidence="3" id="KW-0238">DNA-binding</keyword>
<feature type="region of interest" description="Disordered" evidence="6">
    <location>
        <begin position="1417"/>
        <end position="1439"/>
    </location>
</feature>
<dbReference type="EMBL" id="JADBGQ010000004">
    <property type="protein sequence ID" value="KAG5401440.1"/>
    <property type="molecule type" value="Genomic_DNA"/>
</dbReference>
<feature type="compositionally biased region" description="Acidic residues" evidence="6">
    <location>
        <begin position="1917"/>
        <end position="1928"/>
    </location>
</feature>